<dbReference type="EMBL" id="RXNS01000001">
    <property type="protein sequence ID" value="RTR06919.1"/>
    <property type="molecule type" value="Genomic_DNA"/>
</dbReference>
<dbReference type="Gene3D" id="3.60.20.10">
    <property type="entry name" value="Glutamine Phosphoribosylpyrophosphate, subunit 1, domain 1"/>
    <property type="match status" value="1"/>
</dbReference>
<dbReference type="Pfam" id="PF06267">
    <property type="entry name" value="DUF1028"/>
    <property type="match status" value="1"/>
</dbReference>
<dbReference type="AlphaFoldDB" id="A0A3S0JCV9"/>
<dbReference type="Proteomes" id="UP000267400">
    <property type="component" value="Unassembled WGS sequence"/>
</dbReference>
<gene>
    <name evidence="1" type="ORF">EKG36_00195</name>
</gene>
<dbReference type="PANTHER" id="PTHR39328">
    <property type="entry name" value="BLL2871 PROTEIN"/>
    <property type="match status" value="1"/>
</dbReference>
<dbReference type="SUPFAM" id="SSF56235">
    <property type="entry name" value="N-terminal nucleophile aminohydrolases (Ntn hydrolases)"/>
    <property type="match status" value="1"/>
</dbReference>
<accession>A0A3S0JCV9</accession>
<name>A0A3S0JCV9_9GAMM</name>
<evidence type="ECO:0000313" key="2">
    <source>
        <dbReference type="Proteomes" id="UP000267400"/>
    </source>
</evidence>
<dbReference type="OrthoDB" id="9790012at2"/>
<reference evidence="1 2" key="1">
    <citation type="submission" date="2018-12" db="EMBL/GenBank/DDBJ databases">
        <authorList>
            <person name="Yu L."/>
        </authorList>
    </citation>
    <scope>NUCLEOTIDE SEQUENCE [LARGE SCALE GENOMIC DNA]</scope>
    <source>
        <strain evidence="1 2">11S</strain>
    </source>
</reference>
<organism evidence="1 2">
    <name type="scientific">Halomonas nitroreducens</name>
    <dbReference type="NCBI Taxonomy" id="447425"/>
    <lineage>
        <taxon>Bacteria</taxon>
        <taxon>Pseudomonadati</taxon>
        <taxon>Pseudomonadota</taxon>
        <taxon>Gammaproteobacteria</taxon>
        <taxon>Oceanospirillales</taxon>
        <taxon>Halomonadaceae</taxon>
        <taxon>Halomonas</taxon>
    </lineage>
</organism>
<protein>
    <submittedName>
        <fullName evidence="1">DUF1028 domain-containing protein</fullName>
    </submittedName>
</protein>
<sequence>MINTRGMDRQCRRPLSQECPMTFSLIALNRDRRTLGVACATGGPALGGFVPHLQPGVGAAVTQGYSTNVMAAERGLARLADGEPVAAAVAELRREDRGEAWRQLALMNGRGEVAGWTGASNVPVCDLHLEPGLAVAGNMLGSREVVPAMIAAYRQAMASGEALAEALLAALGAGQRAGGDQRGVVSAALKVRAPGGLPLDLRIDHSAEAVTALGALHRRLREDHDFQAFLLRLPTGDAPDRH</sequence>
<proteinExistence type="predicted"/>
<dbReference type="InterPro" id="IPR010430">
    <property type="entry name" value="DUF1028"/>
</dbReference>
<dbReference type="InterPro" id="IPR029055">
    <property type="entry name" value="Ntn_hydrolases_N"/>
</dbReference>
<dbReference type="PANTHER" id="PTHR39328:SF1">
    <property type="entry name" value="BLL2871 PROTEIN"/>
    <property type="match status" value="1"/>
</dbReference>
<comment type="caution">
    <text evidence="1">The sequence shown here is derived from an EMBL/GenBank/DDBJ whole genome shotgun (WGS) entry which is preliminary data.</text>
</comment>
<evidence type="ECO:0000313" key="1">
    <source>
        <dbReference type="EMBL" id="RTR06919.1"/>
    </source>
</evidence>
<keyword evidence="2" id="KW-1185">Reference proteome</keyword>